<dbReference type="Proteomes" id="UP001595962">
    <property type="component" value="Unassembled WGS sequence"/>
</dbReference>
<reference evidence="3" key="1">
    <citation type="journal article" date="2019" name="Int. J. Syst. Evol. Microbiol.">
        <title>The Global Catalogue of Microorganisms (GCM) 10K type strain sequencing project: providing services to taxonomists for standard genome sequencing and annotation.</title>
        <authorList>
            <consortium name="The Broad Institute Genomics Platform"/>
            <consortium name="The Broad Institute Genome Sequencing Center for Infectious Disease"/>
            <person name="Wu L."/>
            <person name="Ma J."/>
        </authorList>
    </citation>
    <scope>NUCLEOTIDE SEQUENCE [LARGE SCALE GENOMIC DNA]</scope>
    <source>
        <strain evidence="3">DT28</strain>
    </source>
</reference>
<sequence length="311" mass="34427">MFNLSSIVEKFRPLHLAQRFYLLATLSLLAFLLSMAKASVLIQLFALCLLAATAIEMWQRFAVWWHSLLGKALILVFYAVVLNFSFAYAESMVNSVLGIRPDVVPYTVNLAALLLAPAWALIGSMLVLQLYTTLHVSKVMLLAMLRPFGLRARHILPDEPYPGWTLCARIIYLPVVSVFLLMALASYFSGKPGELFSDGSTVLELDAEQKRPETALGQKQQINVLGGEGPLLPTMLWLNKVLATFNYQIESLGASSCTLTAPTHLVHINDFEVLLITPDSKAELGYRYEVALCQSPAFGHNKSNPKTAELP</sequence>
<keyword evidence="1" id="KW-0472">Membrane</keyword>
<feature type="transmembrane region" description="Helical" evidence="1">
    <location>
        <begin position="62"/>
        <end position="82"/>
    </location>
</feature>
<keyword evidence="3" id="KW-1185">Reference proteome</keyword>
<comment type="caution">
    <text evidence="2">The sequence shown here is derived from an EMBL/GenBank/DDBJ whole genome shotgun (WGS) entry which is preliminary data.</text>
</comment>
<keyword evidence="1" id="KW-1133">Transmembrane helix</keyword>
<gene>
    <name evidence="2" type="ORF">ACFO3I_08150</name>
</gene>
<organism evidence="2 3">
    <name type="scientific">Rheinheimera marina</name>
    <dbReference type="NCBI Taxonomy" id="1774958"/>
    <lineage>
        <taxon>Bacteria</taxon>
        <taxon>Pseudomonadati</taxon>
        <taxon>Pseudomonadota</taxon>
        <taxon>Gammaproteobacteria</taxon>
        <taxon>Chromatiales</taxon>
        <taxon>Chromatiaceae</taxon>
        <taxon>Rheinheimera</taxon>
    </lineage>
</organism>
<evidence type="ECO:0000313" key="3">
    <source>
        <dbReference type="Proteomes" id="UP001595962"/>
    </source>
</evidence>
<accession>A0ABV9JL35</accession>
<dbReference type="RefSeq" id="WP_377333201.1">
    <property type="nucleotide sequence ID" value="NZ_JBHSGB010000006.1"/>
</dbReference>
<evidence type="ECO:0000313" key="2">
    <source>
        <dbReference type="EMBL" id="MFC4654982.1"/>
    </source>
</evidence>
<protein>
    <submittedName>
        <fullName evidence="2">Uncharacterized protein</fullName>
    </submittedName>
</protein>
<name>A0ABV9JL35_9GAMM</name>
<proteinExistence type="predicted"/>
<feature type="transmembrane region" description="Helical" evidence="1">
    <location>
        <begin position="103"/>
        <end position="122"/>
    </location>
</feature>
<feature type="transmembrane region" description="Helical" evidence="1">
    <location>
        <begin position="166"/>
        <end position="188"/>
    </location>
</feature>
<dbReference type="EMBL" id="JBHSGB010000006">
    <property type="protein sequence ID" value="MFC4654982.1"/>
    <property type="molecule type" value="Genomic_DNA"/>
</dbReference>
<keyword evidence="1" id="KW-0812">Transmembrane</keyword>
<evidence type="ECO:0000256" key="1">
    <source>
        <dbReference type="SAM" id="Phobius"/>
    </source>
</evidence>